<dbReference type="AlphaFoldDB" id="A0A9N9RB63"/>
<feature type="region of interest" description="Disordered" evidence="1">
    <location>
        <begin position="292"/>
        <end position="320"/>
    </location>
</feature>
<dbReference type="EMBL" id="OU893336">
    <property type="protein sequence ID" value="CAG9793223.1"/>
    <property type="molecule type" value="Genomic_DNA"/>
</dbReference>
<dbReference type="InterPro" id="IPR005312">
    <property type="entry name" value="DUF1759"/>
</dbReference>
<reference evidence="2" key="2">
    <citation type="submission" date="2022-10" db="EMBL/GenBank/DDBJ databases">
        <authorList>
            <consortium name="ENA_rothamsted_submissions"/>
            <consortium name="culmorum"/>
            <person name="King R."/>
        </authorList>
    </citation>
    <scope>NUCLEOTIDE SEQUENCE</scope>
</reference>
<evidence type="ECO:0000256" key="1">
    <source>
        <dbReference type="SAM" id="MobiDB-lite"/>
    </source>
</evidence>
<proteinExistence type="predicted"/>
<dbReference type="PANTHER" id="PTHR22954">
    <property type="entry name" value="RETROVIRAL PROTEASE-RELATED"/>
    <property type="match status" value="1"/>
</dbReference>
<accession>A0A9N9RB63</accession>
<evidence type="ECO:0000313" key="2">
    <source>
        <dbReference type="EMBL" id="CAG9793223.1"/>
    </source>
</evidence>
<dbReference type="OrthoDB" id="7444419at2759"/>
<gene>
    <name evidence="2" type="ORF">DIATSA_LOCUS10683</name>
</gene>
<organism evidence="2 3">
    <name type="scientific">Diatraea saccharalis</name>
    <name type="common">sugarcane borer</name>
    <dbReference type="NCBI Taxonomy" id="40085"/>
    <lineage>
        <taxon>Eukaryota</taxon>
        <taxon>Metazoa</taxon>
        <taxon>Ecdysozoa</taxon>
        <taxon>Arthropoda</taxon>
        <taxon>Hexapoda</taxon>
        <taxon>Insecta</taxon>
        <taxon>Pterygota</taxon>
        <taxon>Neoptera</taxon>
        <taxon>Endopterygota</taxon>
        <taxon>Lepidoptera</taxon>
        <taxon>Glossata</taxon>
        <taxon>Ditrysia</taxon>
        <taxon>Pyraloidea</taxon>
        <taxon>Crambidae</taxon>
        <taxon>Crambinae</taxon>
        <taxon>Diatraea</taxon>
    </lineage>
</organism>
<protein>
    <submittedName>
        <fullName evidence="2">Uncharacterized protein</fullName>
    </submittedName>
</protein>
<dbReference type="Pfam" id="PF03564">
    <property type="entry name" value="DUF1759"/>
    <property type="match status" value="1"/>
</dbReference>
<name>A0A9N9RB63_9NEOP</name>
<feature type="compositionally biased region" description="Polar residues" evidence="1">
    <location>
        <begin position="298"/>
        <end position="320"/>
    </location>
</feature>
<keyword evidence="3" id="KW-1185">Reference proteome</keyword>
<dbReference type="Proteomes" id="UP001153714">
    <property type="component" value="Chromosome 5"/>
</dbReference>
<reference evidence="2" key="1">
    <citation type="submission" date="2021-12" db="EMBL/GenBank/DDBJ databases">
        <authorList>
            <person name="King R."/>
        </authorList>
    </citation>
    <scope>NUCLEOTIDE SEQUENCE</scope>
</reference>
<dbReference type="PANTHER" id="PTHR22954:SF3">
    <property type="entry name" value="PROTEIN CBG08539"/>
    <property type="match status" value="1"/>
</dbReference>
<evidence type="ECO:0000313" key="3">
    <source>
        <dbReference type="Proteomes" id="UP001153714"/>
    </source>
</evidence>
<sequence length="320" mass="37216">MENVLRTRLKLMYESVKSYIELAQCQLKNLTDDKTDDFELELIESKLQTSIKRFVTEIENYCKSIAEPNDDEIDQYTTAQIQAEDLISEIHVKIKQRQHSCVGDNKSNCENSLNVTRKLPRMELSKFDGEVLKWYQFWDQFTSNVHNRDIDDVDKLLYLKSVLEGDAKQAIEGLDTTNKNYQIAVDTLKERYGKPTVIIDAHYVALYRIKSVVGNQVKDCRGVLNEIERHLRVLKSLGEDVNHNHLRVMIMEKFPEDLIYEVRMKVADEDDSIDSIRKHLAYIISARETSNRLKKQTDGQTNSDMFVKDQTSPQTEIMSP</sequence>